<dbReference type="Pfam" id="PF05970">
    <property type="entry name" value="PIF1"/>
    <property type="match status" value="1"/>
</dbReference>
<dbReference type="SUPFAM" id="SSF52540">
    <property type="entry name" value="P-loop containing nucleoside triphosphate hydrolases"/>
    <property type="match status" value="2"/>
</dbReference>
<feature type="domain" description="AAA+ ATPase" evidence="2">
    <location>
        <begin position="12"/>
        <end position="210"/>
    </location>
</feature>
<proteinExistence type="predicted"/>
<evidence type="ECO:0000313" key="3">
    <source>
        <dbReference type="EMBL" id="WIO45894.1"/>
    </source>
</evidence>
<dbReference type="Gene3D" id="2.30.30.940">
    <property type="match status" value="1"/>
</dbReference>
<dbReference type="InterPro" id="IPR003593">
    <property type="entry name" value="AAA+_ATPase"/>
</dbReference>
<dbReference type="Gene3D" id="3.40.50.300">
    <property type="entry name" value="P-loop containing nucleotide triphosphate hydrolases"/>
    <property type="match status" value="1"/>
</dbReference>
<dbReference type="GO" id="GO:0004386">
    <property type="term" value="F:helicase activity"/>
    <property type="evidence" value="ECO:0007669"/>
    <property type="project" value="UniProtKB-KW"/>
</dbReference>
<keyword evidence="3" id="KW-0547">Nucleotide-binding</keyword>
<organism evidence="3 4">
    <name type="scientific">Candidatus Southlakia epibionticum</name>
    <dbReference type="NCBI Taxonomy" id="3043284"/>
    <lineage>
        <taxon>Bacteria</taxon>
        <taxon>Candidatus Saccharimonadota</taxon>
        <taxon>Candidatus Saccharimonadia</taxon>
        <taxon>Candidatus Saccharimonadales</taxon>
        <taxon>Candidatus Saccharimonadaceae</taxon>
        <taxon>Candidatus Southlakia</taxon>
    </lineage>
</organism>
<accession>A0ABY8WW53</accession>
<reference evidence="3 4" key="1">
    <citation type="journal article" date="2023" name="Cell">
        <title>Genetic manipulation of Patescibacteria provides mechanistic insights into microbial dark matter and the epibiotic lifestyle.</title>
        <authorList>
            <person name="Wang Y."/>
            <person name="Gallagher L.A."/>
            <person name="Andrade P.A."/>
            <person name="Liu A."/>
            <person name="Humphreys I.R."/>
            <person name="Turkarslan S."/>
            <person name="Cutler K.J."/>
            <person name="Arrieta-Ortiz M.L."/>
            <person name="Li Y."/>
            <person name="Radey M.C."/>
            <person name="McLean J.S."/>
            <person name="Cong Q."/>
            <person name="Baker D."/>
            <person name="Baliga N.S."/>
            <person name="Peterson S.B."/>
            <person name="Mougous J.D."/>
        </authorList>
    </citation>
    <scope>NUCLEOTIDE SEQUENCE [LARGE SCALE GENOMIC DNA]</scope>
    <source>
        <strain evidence="3 4">ML1</strain>
    </source>
</reference>
<dbReference type="InterPro" id="IPR027417">
    <property type="entry name" value="P-loop_NTPase"/>
</dbReference>
<evidence type="ECO:0000259" key="2">
    <source>
        <dbReference type="SMART" id="SM00382"/>
    </source>
</evidence>
<keyword evidence="3" id="KW-0378">Hydrolase</keyword>
<sequence length="509" mass="57165">MKQSLALEILLSGESALLTGPAGTGKTFVLNQFIRASKDEGKYVSVTATTGLAATHLGGTTIHAWAGIGVLDYLPDQFVDHIAKGRREIIEKTDILIIDEISMLHDYRLDMVDEVCRLVRKAPDVPFGGIQVVMSGDFFQLPPVNRAGSREGGFVVHSDAWRELNPVILYLDEQFRQREGDALLDILTSLRANNLRRHHAEKLLERTGYEPPTDADLTELHTMNVDVDQINGRRLAELAGDEVQYTQHTTGSANYVENLQRSVLAPVELVLKLGALVMAVKNDQSKRYANGSIGMVVDFEPATDYPVVQFRNGRTVVMQPDTWELRDGDKKRASISQIPLRLAWAITVHKSQGMTLDAARIDLRKAFVPGMGYVALSRVRDIDNLYLTGINRTALQMSDEAYTIDERLKMRAANDRERFQYLQRKAEERAAKPLKNPSKKKSSSWSEKIAKMREIHPNAYKPWQPQDDEALKLGFINGESIKHLSTQLGRHEGSIKMRLQKHFGEDAVQ</sequence>
<dbReference type="CDD" id="cd18809">
    <property type="entry name" value="SF1_C_RecD"/>
    <property type="match status" value="1"/>
</dbReference>
<dbReference type="InterPro" id="IPR051055">
    <property type="entry name" value="PIF1_helicase"/>
</dbReference>
<keyword evidence="3" id="KW-0067">ATP-binding</keyword>
<keyword evidence="4" id="KW-1185">Reference proteome</keyword>
<name>A0ABY8WW53_9BACT</name>
<feature type="region of interest" description="Disordered" evidence="1">
    <location>
        <begin position="427"/>
        <end position="447"/>
    </location>
</feature>
<evidence type="ECO:0000313" key="4">
    <source>
        <dbReference type="Proteomes" id="UP001177295"/>
    </source>
</evidence>
<dbReference type="PANTHER" id="PTHR47642">
    <property type="entry name" value="ATP-DEPENDENT DNA HELICASE"/>
    <property type="match status" value="1"/>
</dbReference>
<evidence type="ECO:0000256" key="1">
    <source>
        <dbReference type="SAM" id="MobiDB-lite"/>
    </source>
</evidence>
<dbReference type="RefSeq" id="WP_376754263.1">
    <property type="nucleotide sequence ID" value="NZ_CP124550.1"/>
</dbReference>
<dbReference type="SMART" id="SM00382">
    <property type="entry name" value="AAA"/>
    <property type="match status" value="1"/>
</dbReference>
<dbReference type="CDD" id="cd18037">
    <property type="entry name" value="DEXSc_Pif1_like"/>
    <property type="match status" value="1"/>
</dbReference>
<dbReference type="PANTHER" id="PTHR47642:SF5">
    <property type="entry name" value="ATP-DEPENDENT DNA HELICASE"/>
    <property type="match status" value="1"/>
</dbReference>
<protein>
    <submittedName>
        <fullName evidence="3">DEAD/DEAH box helicase</fullName>
    </submittedName>
</protein>
<gene>
    <name evidence="3" type="ORF">SEML1_0264</name>
</gene>
<dbReference type="InterPro" id="IPR010285">
    <property type="entry name" value="DNA_helicase_pif1-like_DEAD"/>
</dbReference>
<keyword evidence="3" id="KW-0347">Helicase</keyword>
<dbReference type="Proteomes" id="UP001177295">
    <property type="component" value="Chromosome"/>
</dbReference>
<dbReference type="EMBL" id="CP124550">
    <property type="protein sequence ID" value="WIO45894.1"/>
    <property type="molecule type" value="Genomic_DNA"/>
</dbReference>